<keyword evidence="2" id="KW-0274">FAD</keyword>
<protein>
    <submittedName>
        <fullName evidence="5">FAD-binding protein</fullName>
    </submittedName>
</protein>
<keyword evidence="3" id="KW-0560">Oxidoreductase</keyword>
<dbReference type="PANTHER" id="PTHR43762">
    <property type="entry name" value="L-GULONOLACTONE OXIDASE"/>
    <property type="match status" value="1"/>
</dbReference>
<dbReference type="InterPro" id="IPR016169">
    <property type="entry name" value="FAD-bd_PCMH_sub2"/>
</dbReference>
<dbReference type="OrthoDB" id="1489106at2"/>
<evidence type="ECO:0000259" key="4">
    <source>
        <dbReference type="PROSITE" id="PS51387"/>
    </source>
</evidence>
<evidence type="ECO:0000256" key="2">
    <source>
        <dbReference type="ARBA" id="ARBA00022827"/>
    </source>
</evidence>
<keyword evidence="1" id="KW-0285">Flavoprotein</keyword>
<keyword evidence="6" id="KW-1185">Reference proteome</keyword>
<dbReference type="InterPro" id="IPR010031">
    <property type="entry name" value="FAD_lactone_oxidase-like"/>
</dbReference>
<dbReference type="InterPro" id="IPR016164">
    <property type="entry name" value="FAD-linked_Oxase-like_C"/>
</dbReference>
<proteinExistence type="predicted"/>
<comment type="caution">
    <text evidence="5">The sequence shown here is derived from an EMBL/GenBank/DDBJ whole genome shotgun (WGS) entry which is preliminary data.</text>
</comment>
<dbReference type="SUPFAM" id="SSF56176">
    <property type="entry name" value="FAD-binding/transporter-associated domain-like"/>
    <property type="match status" value="1"/>
</dbReference>
<dbReference type="Proteomes" id="UP000316639">
    <property type="component" value="Unassembled WGS sequence"/>
</dbReference>
<dbReference type="Pfam" id="PF01565">
    <property type="entry name" value="FAD_binding_4"/>
    <property type="match status" value="1"/>
</dbReference>
<feature type="domain" description="FAD-binding PCMH-type" evidence="4">
    <location>
        <begin position="43"/>
        <end position="228"/>
    </location>
</feature>
<dbReference type="Gene3D" id="1.10.45.10">
    <property type="entry name" value="Vanillyl-alcohol Oxidase, Chain A, domain 4"/>
    <property type="match status" value="1"/>
</dbReference>
<dbReference type="GO" id="GO:0071949">
    <property type="term" value="F:FAD binding"/>
    <property type="evidence" value="ECO:0007669"/>
    <property type="project" value="InterPro"/>
</dbReference>
<dbReference type="Pfam" id="PF09129">
    <property type="entry name" value="Chol_subst-bind"/>
    <property type="match status" value="1"/>
</dbReference>
<dbReference type="Gene3D" id="3.30.43.10">
    <property type="entry name" value="Uridine Diphospho-n-acetylenolpyruvylglucosamine Reductase, domain 2"/>
    <property type="match status" value="1"/>
</dbReference>
<dbReference type="SUPFAM" id="SSF55103">
    <property type="entry name" value="FAD-linked oxidases, C-terminal domain"/>
    <property type="match status" value="1"/>
</dbReference>
<evidence type="ECO:0000313" key="6">
    <source>
        <dbReference type="Proteomes" id="UP000316639"/>
    </source>
</evidence>
<dbReference type="InterPro" id="IPR036318">
    <property type="entry name" value="FAD-bd_PCMH-like_sf"/>
</dbReference>
<dbReference type="InterPro" id="IPR015213">
    <property type="entry name" value="Cholesterol_OX_subst-bd"/>
</dbReference>
<dbReference type="InterPro" id="IPR006094">
    <property type="entry name" value="Oxid_FAD_bind_N"/>
</dbReference>
<dbReference type="EMBL" id="VOBR01000015">
    <property type="protein sequence ID" value="TWP49521.1"/>
    <property type="molecule type" value="Genomic_DNA"/>
</dbReference>
<evidence type="ECO:0000256" key="1">
    <source>
        <dbReference type="ARBA" id="ARBA00022630"/>
    </source>
</evidence>
<dbReference type="AlphaFoldDB" id="A0A563ERN3"/>
<accession>A0A563ERN3</accession>
<dbReference type="Gene3D" id="3.30.465.10">
    <property type="match status" value="1"/>
</dbReference>
<dbReference type="GO" id="GO:0016899">
    <property type="term" value="F:oxidoreductase activity, acting on the CH-OH group of donors, oxygen as acceptor"/>
    <property type="evidence" value="ECO:0007669"/>
    <property type="project" value="InterPro"/>
</dbReference>
<gene>
    <name evidence="5" type="ORF">FKR81_23560</name>
</gene>
<sequence length="532" mass="57842">MVSRRQFLAAPAAVWLARGAITPPDFPEHVEIRPEAYANWDGTITTGPLWTCVPRTTTDVVTVVNWAHRHSYTVRAQGLRRGWSPLTVAPGQRGDVLLVDTTQHLTAMSVSGDQVRVQAGATMESLLEHLAGHGLGLTAAPSPGSLTVGGVLAVNGHGSAIPARGERVAAGHTFGSLANAVLALTAVVWDGAKYAERTFRRDEADCAAFLTHLGRAFVTEVTLRAGPDQNLHCRSHLDVPAAELFSATPGPRSYSTLLDRAGRVGVIWFAFTDKPWVQVWEVSPTRPALSRPTQGPYNYPFTDNLPPDVADLAKRIVQGKPDLAPAYGNVQRLAIGAGLTATAAWDLWGPSRHVMLFVKPTTARITSSSCAVLTPRAKLQDVVHRFTTFYANLLESYRARGLYPINGAVEIRVSGLDDPADTGVPGAVAPALSPVRPHPGCDVAVWLDVITFPGTPGAHEFYRDLEDFAHATWPGRVRAEWSKRWGHTSRGPWTDLRRIPAAYPDWDGAVRTLHRYDPHRVFTSPLLDELLE</sequence>
<dbReference type="InterPro" id="IPR016166">
    <property type="entry name" value="FAD-bd_PCMH"/>
</dbReference>
<dbReference type="PANTHER" id="PTHR43762:SF1">
    <property type="entry name" value="D-ARABINONO-1,4-LACTONE OXIDASE"/>
    <property type="match status" value="1"/>
</dbReference>
<name>A0A563ERN3_9PSEU</name>
<organism evidence="5 6">
    <name type="scientific">Lentzea tibetensis</name>
    <dbReference type="NCBI Taxonomy" id="2591470"/>
    <lineage>
        <taxon>Bacteria</taxon>
        <taxon>Bacillati</taxon>
        <taxon>Actinomycetota</taxon>
        <taxon>Actinomycetes</taxon>
        <taxon>Pseudonocardiales</taxon>
        <taxon>Pseudonocardiaceae</taxon>
        <taxon>Lentzea</taxon>
    </lineage>
</organism>
<dbReference type="InterPro" id="IPR016170">
    <property type="entry name" value="Cytok_DH_C_sf"/>
</dbReference>
<dbReference type="RefSeq" id="WP_146354439.1">
    <property type="nucleotide sequence ID" value="NZ_VOBR01000015.1"/>
</dbReference>
<dbReference type="PROSITE" id="PS51387">
    <property type="entry name" value="FAD_PCMH"/>
    <property type="match status" value="1"/>
</dbReference>
<reference evidence="5 6" key="1">
    <citation type="submission" date="2019-07" db="EMBL/GenBank/DDBJ databases">
        <title>Lentzea xizangensis sp. nov., isolated from Qinghai-Tibetan Plateau Soils.</title>
        <authorList>
            <person name="Huang J."/>
        </authorList>
    </citation>
    <scope>NUCLEOTIDE SEQUENCE [LARGE SCALE GENOMIC DNA]</scope>
    <source>
        <strain evidence="5 6">FXJ1.1311</strain>
    </source>
</reference>
<evidence type="ECO:0000256" key="3">
    <source>
        <dbReference type="ARBA" id="ARBA00023002"/>
    </source>
</evidence>
<evidence type="ECO:0000313" key="5">
    <source>
        <dbReference type="EMBL" id="TWP49521.1"/>
    </source>
</evidence>
<dbReference type="Gene3D" id="3.40.462.10">
    <property type="entry name" value="FAD-linked oxidases, C-terminal domain"/>
    <property type="match status" value="1"/>
</dbReference>
<dbReference type="InterPro" id="IPR016171">
    <property type="entry name" value="Vanillyl_alc_oxidase_C-sub2"/>
</dbReference>
<dbReference type="InterPro" id="IPR016167">
    <property type="entry name" value="FAD-bd_PCMH_sub1"/>
</dbReference>